<dbReference type="CDD" id="cd12885">
    <property type="entry name" value="SPRY_RanBP_like"/>
    <property type="match status" value="1"/>
</dbReference>
<dbReference type="PROSITE" id="PS50188">
    <property type="entry name" value="B302_SPRY"/>
    <property type="match status" value="1"/>
</dbReference>
<evidence type="ECO:0000259" key="3">
    <source>
        <dbReference type="PROSITE" id="PS50188"/>
    </source>
</evidence>
<reference evidence="5" key="1">
    <citation type="submission" date="2022-11" db="UniProtKB">
        <authorList>
            <consortium name="WormBaseParasite"/>
        </authorList>
    </citation>
    <scope>IDENTIFICATION</scope>
</reference>
<organism evidence="4 5">
    <name type="scientific">Globodera rostochiensis</name>
    <name type="common">Golden nematode worm</name>
    <name type="synonym">Heterodera rostochiensis</name>
    <dbReference type="NCBI Taxonomy" id="31243"/>
    <lineage>
        <taxon>Eukaryota</taxon>
        <taxon>Metazoa</taxon>
        <taxon>Ecdysozoa</taxon>
        <taxon>Nematoda</taxon>
        <taxon>Chromadorea</taxon>
        <taxon>Rhabditida</taxon>
        <taxon>Tylenchina</taxon>
        <taxon>Tylenchomorpha</taxon>
        <taxon>Tylenchoidea</taxon>
        <taxon>Heteroderidae</taxon>
        <taxon>Heteroderinae</taxon>
        <taxon>Globodera</taxon>
    </lineage>
</organism>
<dbReference type="Pfam" id="PF00622">
    <property type="entry name" value="SPRY"/>
    <property type="match status" value="1"/>
</dbReference>
<dbReference type="AlphaFoldDB" id="A0A914HU73"/>
<keyword evidence="4" id="KW-1185">Reference proteome</keyword>
<dbReference type="InterPro" id="IPR044736">
    <property type="entry name" value="Gid1/RanBPM/SPLA_SPRY"/>
</dbReference>
<accession>A0A914HU73</accession>
<feature type="coiled-coil region" evidence="1">
    <location>
        <begin position="149"/>
        <end position="198"/>
    </location>
</feature>
<protein>
    <submittedName>
        <fullName evidence="5">B30.2/SPRY domain-containing protein</fullName>
    </submittedName>
</protein>
<feature type="domain" description="B30.2/SPRY" evidence="3">
    <location>
        <begin position="195"/>
        <end position="367"/>
    </location>
</feature>
<dbReference type="InterPro" id="IPR001870">
    <property type="entry name" value="B30.2/SPRY"/>
</dbReference>
<dbReference type="InterPro" id="IPR043136">
    <property type="entry name" value="B30.2/SPRY_sf"/>
</dbReference>
<dbReference type="InterPro" id="IPR003877">
    <property type="entry name" value="SPRY_dom"/>
</dbReference>
<feature type="region of interest" description="Disordered" evidence="2">
    <location>
        <begin position="81"/>
        <end position="110"/>
    </location>
</feature>
<dbReference type="Proteomes" id="UP000887572">
    <property type="component" value="Unplaced"/>
</dbReference>
<dbReference type="Gene3D" id="2.60.120.920">
    <property type="match status" value="1"/>
</dbReference>
<dbReference type="InterPro" id="IPR013320">
    <property type="entry name" value="ConA-like_dom_sf"/>
</dbReference>
<dbReference type="WBParaSite" id="Gr19_v10_g3808.t1">
    <property type="protein sequence ID" value="Gr19_v10_g3808.t1"/>
    <property type="gene ID" value="Gr19_v10_g3808"/>
</dbReference>
<feature type="compositionally biased region" description="Basic and acidic residues" evidence="2">
    <location>
        <begin position="85"/>
        <end position="102"/>
    </location>
</feature>
<evidence type="ECO:0000313" key="5">
    <source>
        <dbReference type="WBParaSite" id="Gr19_v10_g3808.t1"/>
    </source>
</evidence>
<evidence type="ECO:0000313" key="4">
    <source>
        <dbReference type="Proteomes" id="UP000887572"/>
    </source>
</evidence>
<evidence type="ECO:0000256" key="2">
    <source>
        <dbReference type="SAM" id="MobiDB-lite"/>
    </source>
</evidence>
<dbReference type="SUPFAM" id="SSF49899">
    <property type="entry name" value="Concanavalin A-like lectins/glucanases"/>
    <property type="match status" value="1"/>
</dbReference>
<sequence length="367" mass="41385">MSIPTDSIDGDITADYDQEHLCPPFTNLDPSEEVQLLRARIAQLERQQTMSSPTCSCASFDLVALNGNDAAADTLRGQNNEIEANNDKESMADQEKEEEQTKLDQANSVQQKTDQKALCAPIDPQFNERGVQQLTNFLEQFVEGQNKMFEEQKETNRMLQKQMNELENCFKKQLEKGMNLLEKKLSAKMEQYQKQQQLNIGDVLTEANGLIQQQNQWDSAACHKNLTLSEPNQLIFKFSAEEWGNNRSVRAAQAIPNEKSGIFYYEVKILAQINILFIGFAPREMPLNQFVGDFNGTYAYASWGTLMGHAVEGFVHSVRHPVIEGKPKFGVGDVIGCGVNLATRQIIYTKNGQRLGGWEKEKDEPGH</sequence>
<evidence type="ECO:0000256" key="1">
    <source>
        <dbReference type="SAM" id="Coils"/>
    </source>
</evidence>
<name>A0A914HU73_GLORO</name>
<keyword evidence="1" id="KW-0175">Coiled coil</keyword>
<proteinExistence type="predicted"/>